<comment type="function">
    <text evidence="5">Mechanosensitive channel that participates in the regulation of osmotic pressure changes within the cell, opening in response to stretch forces in the membrane lipid bilayer, without the need for other proteins. Contributes to normal resistance to hypoosmotic shock. Forms an ion channel of 1.0 nanosiemens conductance with a slight preference for anions.</text>
</comment>
<dbReference type="EMBL" id="CP090614">
    <property type="protein sequence ID" value="UTT85194.1"/>
    <property type="molecule type" value="Genomic_DNA"/>
</dbReference>
<accession>A0ABY5G4U7</accession>
<reference evidence="7" key="1">
    <citation type="submission" date="2022-01" db="EMBL/GenBank/DDBJ databases">
        <title>Alginate degradation mechanism of Vibrio pelagius WXL662.</title>
        <authorList>
            <person name="He X."/>
        </authorList>
    </citation>
    <scope>NUCLEOTIDE SEQUENCE</scope>
    <source>
        <strain evidence="7">WXL662</strain>
    </source>
</reference>
<keyword evidence="5" id="KW-1003">Cell membrane</keyword>
<proteinExistence type="inferred from homology"/>
<keyword evidence="3 5" id="KW-1133">Transmembrane helix</keyword>
<comment type="subunit">
    <text evidence="5">Homoheptamer.</text>
</comment>
<keyword evidence="5" id="KW-0407">Ion channel</keyword>
<feature type="domain" description="Mechanosensitive ion channel MscS" evidence="6">
    <location>
        <begin position="100"/>
        <end position="163"/>
    </location>
</feature>
<keyword evidence="4 5" id="KW-0472">Membrane</keyword>
<feature type="transmembrane region" description="Helical" evidence="5">
    <location>
        <begin position="84"/>
        <end position="114"/>
    </location>
</feature>
<comment type="subcellular location">
    <subcellularLocation>
        <location evidence="5">Cell inner membrane</location>
        <topology evidence="5">Multi-pass membrane protein</topology>
    </subcellularLocation>
    <subcellularLocation>
        <location evidence="1">Membrane</location>
    </subcellularLocation>
</comment>
<feature type="transmembrane region" description="Helical" evidence="5">
    <location>
        <begin position="12"/>
        <end position="30"/>
    </location>
</feature>
<dbReference type="SUPFAM" id="SSF50182">
    <property type="entry name" value="Sm-like ribonucleoproteins"/>
    <property type="match status" value="1"/>
</dbReference>
<gene>
    <name evidence="7" type="ORF">LZI70_02535</name>
</gene>
<feature type="transmembrane region" description="Helical" evidence="5">
    <location>
        <begin position="51"/>
        <end position="72"/>
    </location>
</feature>
<comment type="caution">
    <text evidence="5">Lacks conserved residue(s) required for the propagation of feature annotation.</text>
</comment>
<evidence type="ECO:0000256" key="5">
    <source>
        <dbReference type="RuleBase" id="RU369025"/>
    </source>
</evidence>
<dbReference type="InterPro" id="IPR023408">
    <property type="entry name" value="MscS_beta-dom_sf"/>
</dbReference>
<keyword evidence="5" id="KW-0813">Transport</keyword>
<evidence type="ECO:0000256" key="2">
    <source>
        <dbReference type="ARBA" id="ARBA00022692"/>
    </source>
</evidence>
<dbReference type="InterPro" id="IPR006685">
    <property type="entry name" value="MscS_channel_2nd"/>
</dbReference>
<evidence type="ECO:0000313" key="8">
    <source>
        <dbReference type="Proteomes" id="UP001059120"/>
    </source>
</evidence>
<dbReference type="PANTHER" id="PTHR30221">
    <property type="entry name" value="SMALL-CONDUCTANCE MECHANOSENSITIVE CHANNEL"/>
    <property type="match status" value="1"/>
</dbReference>
<keyword evidence="8" id="KW-1185">Reference proteome</keyword>
<dbReference type="Gene3D" id="2.30.30.60">
    <property type="match status" value="1"/>
</dbReference>
<keyword evidence="2 5" id="KW-0812">Transmembrane</keyword>
<keyword evidence="5" id="KW-0997">Cell inner membrane</keyword>
<evidence type="ECO:0000256" key="1">
    <source>
        <dbReference type="ARBA" id="ARBA00004370"/>
    </source>
</evidence>
<dbReference type="Pfam" id="PF00924">
    <property type="entry name" value="MS_channel_2nd"/>
    <property type="match status" value="1"/>
</dbReference>
<dbReference type="PANTHER" id="PTHR30221:SF8">
    <property type="entry name" value="SMALL-CONDUCTANCE MECHANOSENSITIVE CHANNEL"/>
    <property type="match status" value="1"/>
</dbReference>
<sequence>MSEILFKSQLLHQLMLGAVLVVMYALLRRVGEKTLLSLAHKKQVSSQRKVFVVKAFNVSTFFVFITLLTLLLDLGYGDISLFLSSIFAVLGVALFAQWSILSNVSASVLIFFAFPYRIGDKIKVCDKDEDISGTISDITMFHVIIRHENGNMITYPNSLMLQKGVIKITGNTVKPLTSDSTEQVVDQ</sequence>
<evidence type="ECO:0000313" key="7">
    <source>
        <dbReference type="EMBL" id="UTT85194.1"/>
    </source>
</evidence>
<evidence type="ECO:0000256" key="3">
    <source>
        <dbReference type="ARBA" id="ARBA00022989"/>
    </source>
</evidence>
<dbReference type="Proteomes" id="UP001059120">
    <property type="component" value="Chromosome 1"/>
</dbReference>
<dbReference type="RefSeq" id="WP_255231116.1">
    <property type="nucleotide sequence ID" value="NZ_CP090614.1"/>
</dbReference>
<comment type="similarity">
    <text evidence="5">Belongs to the MscS (TC 1.A.23) family.</text>
</comment>
<keyword evidence="5" id="KW-0406">Ion transport</keyword>
<evidence type="ECO:0000259" key="6">
    <source>
        <dbReference type="Pfam" id="PF00924"/>
    </source>
</evidence>
<name>A0ABY5G4U7_VIBPE</name>
<protein>
    <recommendedName>
        <fullName evidence="5">Small-conductance mechanosensitive channel</fullName>
    </recommendedName>
</protein>
<dbReference type="InterPro" id="IPR010920">
    <property type="entry name" value="LSM_dom_sf"/>
</dbReference>
<dbReference type="InterPro" id="IPR045275">
    <property type="entry name" value="MscS_archaea/bacteria_type"/>
</dbReference>
<evidence type="ECO:0000256" key="4">
    <source>
        <dbReference type="ARBA" id="ARBA00023136"/>
    </source>
</evidence>
<organism evidence="7 8">
    <name type="scientific">Vibrio pelagius</name>
    <dbReference type="NCBI Taxonomy" id="28169"/>
    <lineage>
        <taxon>Bacteria</taxon>
        <taxon>Pseudomonadati</taxon>
        <taxon>Pseudomonadota</taxon>
        <taxon>Gammaproteobacteria</taxon>
        <taxon>Vibrionales</taxon>
        <taxon>Vibrionaceae</taxon>
        <taxon>Vibrio</taxon>
    </lineage>
</organism>